<dbReference type="InterPro" id="IPR050585">
    <property type="entry name" value="Xaa-Pro_dipeptidyl-ppase/CocE"/>
</dbReference>
<sequence length="597" mass="67221">MYRRSRLRDRTVQLHFEFAGRAAENRPKTDQWSVQSGSETLHHGSVIRNGSLPLPCDILWEKHIPVTLRDGVTVYVDVFRPPKAVLGSVPAIISGGPYGKNGGYFTDLTDNAPFRFGIPQKTVSGLEKFEGLDPAYWVFHGYAIVHTDPRGVQWSEGDMVMTSKQDGEDNYDIIEWIASQPWCNKRVSMAGNSWLSQTQWFAAAEKPPHLTCIAPAEGWTDFYNDTLCCGGIPYSAMWEWISMKATRGLGRVEDFGAMAAKYPLWSQCWEDHKAKLANIDIPIYVVASWTSVLHAGGTFHGWLGVSSKNKWLRVHNSNEWPDLYKTENVQDWKKFFDHYLKGVNNDWEFTPKARLCILNAGGQDIINRPEADFPLARQQTRLLHLDAASKTLSWDIPVSSESSIHLDSKTEEVLFTYTFPKRTELTGYFALNLYIEAPGAEDADIFCVWDKLSAEGTVLKHLDIDPGYLQEDPEAERQKVLGNPHLPFGPLFLSRGSHGRLRASHRELSDQATLHDPRYTHRTSQPLTEGEIVKLQIEMRPFGVIFEAGQSLQLTIAGHNVLGELPFLPPMPTVNKGDIVIRTGGKYDSALVVPLVE</sequence>
<reference evidence="4" key="1">
    <citation type="journal article" date="2013" name="Genome Announc.">
        <title>Draft genome sequence of the grapevine dieback fungus Eutypa lata UCR-EL1.</title>
        <authorList>
            <person name="Blanco-Ulate B."/>
            <person name="Rolshausen P.E."/>
            <person name="Cantu D."/>
        </authorList>
    </citation>
    <scope>NUCLEOTIDE SEQUENCE [LARGE SCALE GENOMIC DNA]</scope>
    <source>
        <strain evidence="4">UCR-EL1</strain>
    </source>
</reference>
<organism evidence="3 4">
    <name type="scientific">Eutypa lata (strain UCR-EL1)</name>
    <name type="common">Grapevine dieback disease fungus</name>
    <name type="synonym">Eutypa armeniacae</name>
    <dbReference type="NCBI Taxonomy" id="1287681"/>
    <lineage>
        <taxon>Eukaryota</taxon>
        <taxon>Fungi</taxon>
        <taxon>Dikarya</taxon>
        <taxon>Ascomycota</taxon>
        <taxon>Pezizomycotina</taxon>
        <taxon>Sordariomycetes</taxon>
        <taxon>Xylariomycetidae</taxon>
        <taxon>Xylariales</taxon>
        <taxon>Diatrypaceae</taxon>
        <taxon>Eutypa</taxon>
    </lineage>
</organism>
<dbReference type="Gene3D" id="3.40.50.1820">
    <property type="entry name" value="alpha/beta hydrolase"/>
    <property type="match status" value="1"/>
</dbReference>
<dbReference type="PANTHER" id="PTHR43056:SF10">
    <property type="entry name" value="COCE_NOND FAMILY, PUTATIVE (AFU_ORTHOLOGUE AFUA_7G00600)-RELATED"/>
    <property type="match status" value="1"/>
</dbReference>
<dbReference type="NCBIfam" id="TIGR00976">
    <property type="entry name" value="CocE_NonD"/>
    <property type="match status" value="1"/>
</dbReference>
<dbReference type="Gene3D" id="1.10.3020.20">
    <property type="match status" value="1"/>
</dbReference>
<protein>
    <submittedName>
        <fullName evidence="3">Putative hydrolase family protein</fullName>
    </submittedName>
</protein>
<dbReference type="Pfam" id="PF02129">
    <property type="entry name" value="Peptidase_S15"/>
    <property type="match status" value="1"/>
</dbReference>
<dbReference type="OrthoDB" id="2578740at2759"/>
<dbReference type="Pfam" id="PF08530">
    <property type="entry name" value="PepX_C"/>
    <property type="match status" value="1"/>
</dbReference>
<feature type="domain" description="Xaa-Pro dipeptidyl-peptidase C-terminal" evidence="2">
    <location>
        <begin position="333"/>
        <end position="592"/>
    </location>
</feature>
<evidence type="ECO:0000259" key="2">
    <source>
        <dbReference type="SMART" id="SM00939"/>
    </source>
</evidence>
<dbReference type="InterPro" id="IPR005674">
    <property type="entry name" value="CocE/Ser_esterase"/>
</dbReference>
<dbReference type="Gene3D" id="2.60.120.260">
    <property type="entry name" value="Galactose-binding domain-like"/>
    <property type="match status" value="1"/>
</dbReference>
<keyword evidence="4" id="KW-1185">Reference proteome</keyword>
<proteinExistence type="predicted"/>
<dbReference type="SMART" id="SM00939">
    <property type="entry name" value="PepX_C"/>
    <property type="match status" value="1"/>
</dbReference>
<dbReference type="InterPro" id="IPR013736">
    <property type="entry name" value="Xaa-Pro_dipept_C"/>
</dbReference>
<dbReference type="EMBL" id="KB707010">
    <property type="protein sequence ID" value="EMR64760.1"/>
    <property type="molecule type" value="Genomic_DNA"/>
</dbReference>
<dbReference type="InterPro" id="IPR008979">
    <property type="entry name" value="Galactose-bd-like_sf"/>
</dbReference>
<dbReference type="HOGENOM" id="CLU_015590_3_0_1"/>
<dbReference type="AlphaFoldDB" id="M7TDK6"/>
<dbReference type="PANTHER" id="PTHR43056">
    <property type="entry name" value="PEPTIDASE S9 PROLYL OLIGOPEPTIDASE"/>
    <property type="match status" value="1"/>
</dbReference>
<dbReference type="InterPro" id="IPR000383">
    <property type="entry name" value="Xaa-Pro-like_dom"/>
</dbReference>
<evidence type="ECO:0000313" key="3">
    <source>
        <dbReference type="EMBL" id="EMR64760.1"/>
    </source>
</evidence>
<dbReference type="OMA" id="FYRESIC"/>
<name>M7TDK6_EUTLA</name>
<accession>M7TDK6</accession>
<dbReference type="InterPro" id="IPR029058">
    <property type="entry name" value="AB_hydrolase_fold"/>
</dbReference>
<gene>
    <name evidence="3" type="ORF">UCREL1_8279</name>
</gene>
<evidence type="ECO:0000313" key="4">
    <source>
        <dbReference type="Proteomes" id="UP000012174"/>
    </source>
</evidence>
<dbReference type="GO" id="GO:0008239">
    <property type="term" value="F:dipeptidyl-peptidase activity"/>
    <property type="evidence" value="ECO:0007669"/>
    <property type="project" value="InterPro"/>
</dbReference>
<dbReference type="SUPFAM" id="SSF49785">
    <property type="entry name" value="Galactose-binding domain-like"/>
    <property type="match status" value="1"/>
</dbReference>
<dbReference type="SUPFAM" id="SSF53474">
    <property type="entry name" value="alpha/beta-Hydrolases"/>
    <property type="match status" value="1"/>
</dbReference>
<dbReference type="KEGG" id="ela:UCREL1_8279"/>
<dbReference type="Proteomes" id="UP000012174">
    <property type="component" value="Unassembled WGS sequence"/>
</dbReference>
<keyword evidence="1 3" id="KW-0378">Hydrolase</keyword>
<evidence type="ECO:0000256" key="1">
    <source>
        <dbReference type="ARBA" id="ARBA00022801"/>
    </source>
</evidence>